<dbReference type="OrthoDB" id="120976at2759"/>
<feature type="region of interest" description="Disordered" evidence="5">
    <location>
        <begin position="506"/>
        <end position="573"/>
    </location>
</feature>
<dbReference type="RefSeq" id="XP_010765213.1">
    <property type="nucleotide sequence ID" value="XM_010766911.1"/>
</dbReference>
<feature type="compositionally biased region" description="Polar residues" evidence="5">
    <location>
        <begin position="510"/>
        <end position="519"/>
    </location>
</feature>
<dbReference type="Pfam" id="PF13516">
    <property type="entry name" value="LRR_6"/>
    <property type="match status" value="3"/>
</dbReference>
<dbReference type="Gene3D" id="3.40.50.300">
    <property type="entry name" value="P-loop containing nucleotide triphosphate hydrolases"/>
    <property type="match status" value="1"/>
</dbReference>
<feature type="compositionally biased region" description="Basic and acidic residues" evidence="5">
    <location>
        <begin position="520"/>
        <end position="529"/>
    </location>
</feature>
<keyword evidence="3" id="KW-0547">Nucleotide-binding</keyword>
<dbReference type="PROSITE" id="PS50837">
    <property type="entry name" value="NACHT"/>
    <property type="match status" value="1"/>
</dbReference>
<dbReference type="GO" id="GO:0045348">
    <property type="term" value="P:positive regulation of MHC class II biosynthetic process"/>
    <property type="evidence" value="ECO:0007669"/>
    <property type="project" value="TreeGrafter"/>
</dbReference>
<keyword evidence="7" id="KW-1185">Reference proteome</keyword>
<reference evidence="8" key="1">
    <citation type="submission" date="2025-08" db="UniProtKB">
        <authorList>
            <consortium name="RefSeq"/>
        </authorList>
    </citation>
    <scope>IDENTIFICATION</scope>
    <source>
        <tissue evidence="8">Muscle</tissue>
    </source>
</reference>
<feature type="compositionally biased region" description="Basic and acidic residues" evidence="5">
    <location>
        <begin position="555"/>
        <end position="569"/>
    </location>
</feature>
<dbReference type="SMART" id="SM00368">
    <property type="entry name" value="LRR_RI"/>
    <property type="match status" value="4"/>
</dbReference>
<proteinExistence type="predicted"/>
<feature type="compositionally biased region" description="Basic residues" evidence="5">
    <location>
        <begin position="538"/>
        <end position="554"/>
    </location>
</feature>
<evidence type="ECO:0000256" key="3">
    <source>
        <dbReference type="ARBA" id="ARBA00022741"/>
    </source>
</evidence>
<feature type="compositionally biased region" description="Polar residues" evidence="5">
    <location>
        <begin position="33"/>
        <end position="55"/>
    </location>
</feature>
<feature type="region of interest" description="Disordered" evidence="5">
    <location>
        <begin position="124"/>
        <end position="166"/>
    </location>
</feature>
<dbReference type="GeneID" id="104941774"/>
<evidence type="ECO:0000313" key="7">
    <source>
        <dbReference type="Proteomes" id="UP000504611"/>
    </source>
</evidence>
<dbReference type="AlphaFoldDB" id="A0A6I9MPM6"/>
<dbReference type="Pfam" id="PF05729">
    <property type="entry name" value="NACHT"/>
    <property type="match status" value="1"/>
</dbReference>
<dbReference type="GO" id="GO:0045944">
    <property type="term" value="P:positive regulation of transcription by RNA polymerase II"/>
    <property type="evidence" value="ECO:0007669"/>
    <property type="project" value="TreeGrafter"/>
</dbReference>
<feature type="domain" description="NACHT" evidence="6">
    <location>
        <begin position="264"/>
        <end position="409"/>
    </location>
</feature>
<dbReference type="KEGG" id="ncc:104941774"/>
<evidence type="ECO:0000256" key="1">
    <source>
        <dbReference type="ARBA" id="ARBA00022614"/>
    </source>
</evidence>
<dbReference type="Gene3D" id="3.80.10.10">
    <property type="entry name" value="Ribonuclease Inhibitor"/>
    <property type="match status" value="1"/>
</dbReference>
<dbReference type="PANTHER" id="PTHR47189">
    <property type="entry name" value="MHC CLASS II TRANSACTIVATOR"/>
    <property type="match status" value="1"/>
</dbReference>
<dbReference type="FunFam" id="3.40.50.300:FF:001028">
    <property type="entry name" value="Class II major histocompatibility complex transactivator"/>
    <property type="match status" value="1"/>
</dbReference>
<keyword evidence="2" id="KW-0677">Repeat</keyword>
<dbReference type="InterPro" id="IPR007111">
    <property type="entry name" value="NACHT_NTPase"/>
</dbReference>
<feature type="compositionally biased region" description="Polar residues" evidence="5">
    <location>
        <begin position="130"/>
        <end position="145"/>
    </location>
</feature>
<dbReference type="PANTHER" id="PTHR47189:SF1">
    <property type="entry name" value="MHC CLASS II TRANSACTIVATOR"/>
    <property type="match status" value="1"/>
</dbReference>
<dbReference type="InterPro" id="IPR001611">
    <property type="entry name" value="Leu-rich_rpt"/>
</dbReference>
<keyword evidence="1" id="KW-0433">Leucine-rich repeat</keyword>
<dbReference type="SUPFAM" id="SSF52047">
    <property type="entry name" value="RNI-like"/>
    <property type="match status" value="1"/>
</dbReference>
<sequence>PRIQKCPDRDTPSRPKRQRAAARPKTKVVQAELSITQATGSEPSSAETAGLSTTPPRILHLHPSIQFITIPDTPSCQVVRTLRLSPSVITLPITNTAATPTYIFVPAGSPQFKPQLPPLSPTNGEVAPVQMSSSPRGSLSDTASKALTHPCASPLSPGNEPSTCKESPLPQCPTVLDIPQDVKDYIQEAKAHMSQACQVMEAGLSLTSHYVDVPVSQREILRSGKNINKALDKEIVIMGDTDRQKSLLGRSQIFERSNGDKPKRFILLLGNAGMGKTTLIRRLCLDWSTDCIPQFDFVFLLDSNALSLTDATFSLQTLLLNLSSFAPSCKDPNAVYAQILAAPKRVLVIFDGFCELRDYEILLQTQEKDLVTSLQKDSKAQTFTVKQLYSAILQRVLLPGCTLLLSTRTRGTASQLLRRTDSLLEVCGFTPTDVQTYLSQYFTDPDLRVSALDCFKNCSYLHLLCWNPGLCRLVCLVLEQCKSLEVLPRTLTELCHQVLRMKVEKDSKDTNSQAETPSEISEKSVEETQTKSSSSSQMKRRNKNTRTQRTRGSKKKETEKDNNDGEEMKSNGWEVVKTQERELLAQLSSLAWEGIKANSSIVPKGRTISATVKAFGQRTGLLLSYNLGTRQVVSSCESEDRRKTGTRQTGEKRGSKGRTETESADASDDQILMWANPFLQSYLAGVHLSLSRTITDRAFLQTLPFQSGQKGRRRPQREELDLTQRFAVGLLFYNRRELQRFNSYTETTFRDMVASKQALVTTHLEGLSHDDLSPTQVLEACRYVYEASSSHGDGSRDSGSQRLVAHLAENLPEVLTFHGVPFKPSDVFAVQNVLDQGGADGRRFCLNLEDSGIQISGLRALLGLNNINTYRYMVPQRLSDSSSQSNSILAEGVPAVKELHKLELELGPEKGPLVLPKLWELLPGLHNLQHLDLENSTIGDKGAEELADTLVSLGSLEILNLSQNCIGDQGVRKLATVLRDLPKLHCLSLYSNVICDEGAETLAAVLPHMASLTDLDVKYNKLTSVGAQSLGASLRNCRKIKTLRMWNQCIPYGVFERLQQQDNRIQWQ</sequence>
<evidence type="ECO:0000256" key="5">
    <source>
        <dbReference type="SAM" id="MobiDB-lite"/>
    </source>
</evidence>
<dbReference type="Proteomes" id="UP000504611">
    <property type="component" value="Unplaced"/>
</dbReference>
<feature type="non-terminal residue" evidence="8">
    <location>
        <position position="1"/>
    </location>
</feature>
<dbReference type="SUPFAM" id="SSF52540">
    <property type="entry name" value="P-loop containing nucleoside triphosphate hydrolases"/>
    <property type="match status" value="1"/>
</dbReference>
<evidence type="ECO:0000256" key="4">
    <source>
        <dbReference type="ARBA" id="ARBA00022840"/>
    </source>
</evidence>
<feature type="compositionally biased region" description="Basic residues" evidence="5">
    <location>
        <begin position="14"/>
        <end position="26"/>
    </location>
</feature>
<evidence type="ECO:0000259" key="6">
    <source>
        <dbReference type="PROSITE" id="PS50837"/>
    </source>
</evidence>
<name>A0A6I9MPM6_9TELE</name>
<accession>A0A6I9MPM6</accession>
<evidence type="ECO:0000313" key="8">
    <source>
        <dbReference type="RefSeq" id="XP_010765213.1"/>
    </source>
</evidence>
<keyword evidence="4" id="KW-0067">ATP-binding</keyword>
<dbReference type="GO" id="GO:0045345">
    <property type="term" value="P:positive regulation of MHC class I biosynthetic process"/>
    <property type="evidence" value="ECO:0007669"/>
    <property type="project" value="TreeGrafter"/>
</dbReference>
<dbReference type="InterPro" id="IPR027417">
    <property type="entry name" value="P-loop_NTPase"/>
</dbReference>
<dbReference type="GO" id="GO:0005524">
    <property type="term" value="F:ATP binding"/>
    <property type="evidence" value="ECO:0007669"/>
    <property type="project" value="UniProtKB-KW"/>
</dbReference>
<dbReference type="InterPro" id="IPR032675">
    <property type="entry name" value="LRR_dom_sf"/>
</dbReference>
<feature type="compositionally biased region" description="Basic and acidic residues" evidence="5">
    <location>
        <begin position="1"/>
        <end position="13"/>
    </location>
</feature>
<feature type="compositionally biased region" description="Basic and acidic residues" evidence="5">
    <location>
        <begin position="638"/>
        <end position="661"/>
    </location>
</feature>
<feature type="region of interest" description="Disordered" evidence="5">
    <location>
        <begin position="634"/>
        <end position="666"/>
    </location>
</feature>
<protein>
    <submittedName>
        <fullName evidence="8">MHC class II transactivator-like</fullName>
    </submittedName>
</protein>
<organism evidence="7 8">
    <name type="scientific">Notothenia coriiceps</name>
    <name type="common">black rockcod</name>
    <dbReference type="NCBI Taxonomy" id="8208"/>
    <lineage>
        <taxon>Eukaryota</taxon>
        <taxon>Metazoa</taxon>
        <taxon>Chordata</taxon>
        <taxon>Craniata</taxon>
        <taxon>Vertebrata</taxon>
        <taxon>Euteleostomi</taxon>
        <taxon>Actinopterygii</taxon>
        <taxon>Neopterygii</taxon>
        <taxon>Teleostei</taxon>
        <taxon>Neoteleostei</taxon>
        <taxon>Acanthomorphata</taxon>
        <taxon>Eupercaria</taxon>
        <taxon>Perciformes</taxon>
        <taxon>Notothenioidei</taxon>
        <taxon>Nototheniidae</taxon>
        <taxon>Notothenia</taxon>
    </lineage>
</organism>
<evidence type="ECO:0000256" key="2">
    <source>
        <dbReference type="ARBA" id="ARBA00022737"/>
    </source>
</evidence>
<gene>
    <name evidence="8" type="primary">LOC104941774</name>
</gene>
<feature type="region of interest" description="Disordered" evidence="5">
    <location>
        <begin position="1"/>
        <end position="57"/>
    </location>
</feature>